<gene>
    <name evidence="1" type="ORF">OXU80_09065</name>
</gene>
<evidence type="ECO:0000313" key="1">
    <source>
        <dbReference type="EMBL" id="WAJ30334.1"/>
    </source>
</evidence>
<reference evidence="1" key="1">
    <citation type="submission" date="2022-11" db="EMBL/GenBank/DDBJ databases">
        <title>beta-Carotene-producing bacterium, Jeongeuplla avenae sp. nov., alleviates the salt stress of Arabidopsis seedlings.</title>
        <authorList>
            <person name="Jiang L."/>
            <person name="Lee J."/>
        </authorList>
    </citation>
    <scope>NUCLEOTIDE SEQUENCE</scope>
    <source>
        <strain evidence="1">DY_R2A_6</strain>
    </source>
</reference>
<keyword evidence="2" id="KW-1185">Reference proteome</keyword>
<organism evidence="1 2">
    <name type="scientific">Antarcticirhabdus aurantiaca</name>
    <dbReference type="NCBI Taxonomy" id="2606717"/>
    <lineage>
        <taxon>Bacteria</taxon>
        <taxon>Pseudomonadati</taxon>
        <taxon>Pseudomonadota</taxon>
        <taxon>Alphaproteobacteria</taxon>
        <taxon>Hyphomicrobiales</taxon>
        <taxon>Aurantimonadaceae</taxon>
        <taxon>Antarcticirhabdus</taxon>
    </lineage>
</organism>
<evidence type="ECO:0000313" key="2">
    <source>
        <dbReference type="Proteomes" id="UP001163223"/>
    </source>
</evidence>
<sequence length="814" mass="89558">MDLTIPKPAEIASGESFAILFDHYDQEDERRRESLLSLGNGVLHCRASAPEEPAGSCHYPGLYRAGCYARLTGRVESEDVSTDSLANLPSWLSLAVRFDGESETLSFDRVEILRYRQRLDFREAVLTRDVEFRDAQGRRTLFREERFLSMAAPHLGALRTRLTPLDWSGTVEIRSGIDAAVSNALAVEEGGYRPEALAETHLEAAPNASGLLARTRTLGTDVAIAVAARTRLSVEGRPSIEAGAASIAQVWRLPLEAGETLTVEKVGAVRTARDHAIGEPAEAALADLDRAETYEALRDEHGRVVDQLWTRCRIEAENENLARALGLHAFHLLQTASPHAPASDAGLPSRGWQEAYHGQIFWDETLSLPFLSLHLPEVVRSALLYRHRRLDAARARARSFGLDGALYPWRSGTSGEEETPEFQENPRTGAWKRDETHRQFHVSAAIAHNVWQYFLATRDVDFMAGYGAEMMIEVARMWASLAKPHPDRPGRLTIRGVVGPNEFHTRRPGATEPGLSDNTYTNVMAAWTLLRAGAVLERLPTCYRRAVEARLALRADEPERWADVAGRLHLPLDADGLFLPHDDFDALEPFDLPAYEREHPGERIDWSLEAEGGSAEAAQVLKQAEFAMLAYLLDPAELRALLARLGAPSDRDTIRRTIETDLARTSHDSSLSDLVYAGALARLSPEHGWTIFRDAVHPDEKSGHSGTEKGVHLGAMAATLDIVQRIHLGIRPSEDALLVDPAPPPQIGRLGLHLLFRSQSVRVELADGVIRISADPANHETVPLRLLGASHSLAPGAEVTAELTSDADPADPEA</sequence>
<proteinExistence type="predicted"/>
<name>A0ACD4NUK7_9HYPH</name>
<dbReference type="Proteomes" id="UP001163223">
    <property type="component" value="Chromosome"/>
</dbReference>
<accession>A0ACD4NUK7</accession>
<dbReference type="EMBL" id="CP113520">
    <property type="protein sequence ID" value="WAJ30334.1"/>
    <property type="molecule type" value="Genomic_DNA"/>
</dbReference>
<protein>
    <submittedName>
        <fullName evidence="1">Uncharacterized protein</fullName>
    </submittedName>
</protein>